<dbReference type="GeneID" id="125776098"/>
<keyword evidence="1" id="KW-1185">Reference proteome</keyword>
<evidence type="ECO:0000313" key="1">
    <source>
        <dbReference type="Proteomes" id="UP001652620"/>
    </source>
</evidence>
<dbReference type="Pfam" id="PF03564">
    <property type="entry name" value="DUF1759"/>
    <property type="match status" value="1"/>
</dbReference>
<organism evidence="1 2">
    <name type="scientific">Bactrocera dorsalis</name>
    <name type="common">Oriental fruit fly</name>
    <name type="synonym">Dacus dorsalis</name>
    <dbReference type="NCBI Taxonomy" id="27457"/>
    <lineage>
        <taxon>Eukaryota</taxon>
        <taxon>Metazoa</taxon>
        <taxon>Ecdysozoa</taxon>
        <taxon>Arthropoda</taxon>
        <taxon>Hexapoda</taxon>
        <taxon>Insecta</taxon>
        <taxon>Pterygota</taxon>
        <taxon>Neoptera</taxon>
        <taxon>Endopterygota</taxon>
        <taxon>Diptera</taxon>
        <taxon>Brachycera</taxon>
        <taxon>Muscomorpha</taxon>
        <taxon>Tephritoidea</taxon>
        <taxon>Tephritidae</taxon>
        <taxon>Bactrocera</taxon>
        <taxon>Bactrocera</taxon>
    </lineage>
</organism>
<dbReference type="Proteomes" id="UP001652620">
    <property type="component" value="Chromosome 2"/>
</dbReference>
<dbReference type="PANTHER" id="PTHR47331">
    <property type="entry name" value="PHD-TYPE DOMAIN-CONTAINING PROTEIN"/>
    <property type="match status" value="1"/>
</dbReference>
<accession>A0ABM3J130</accession>
<reference evidence="2" key="2">
    <citation type="submission" date="2025-08" db="UniProtKB">
        <authorList>
            <consortium name="RefSeq"/>
        </authorList>
    </citation>
    <scope>IDENTIFICATION</scope>
    <source>
        <tissue evidence="2">Adult</tissue>
    </source>
</reference>
<sequence>MAELNWRSSAVKAIKRIHARVSDGAMESRDMFHLQQELKSLEAHFERFMENHNRLVGGATSTEMGPHDALMESVEELYTAACSRLNRLIASSRVESNVADGTQNCPTTSLDGHLVDLKLDPLAIPLFDGDMCKWLAFKDAFETLVHNSTYPEAFKLGKLRQAVNAATVPLIGGIYSGGYQEVWKALKDRYDNKKQLAEIHVSRFLNLKPATHESSQSLLSVVDTVHESLRALRVMDIPINQWDALAVPIVVAKLPAVTKRDWCMRCSTTEIPQLEDLLKFLERRAHSLAPEPSVSLTACRQQRPLRAHVATTDAALCAHCGLAHRLAKCPAILALSIEQRFEALKRLKLCYNCLRSSHSYRQCSSGNCRNCGRKHNTILCRDKVNNTSTFSSTTTPAVCNKVPAEVPTTTTA</sequence>
<gene>
    <name evidence="2" type="primary">LOC125776098</name>
</gene>
<proteinExistence type="predicted"/>
<protein>
    <submittedName>
        <fullName evidence="2">Uncharacterized protein LOC125776098</fullName>
    </submittedName>
</protein>
<evidence type="ECO:0000313" key="2">
    <source>
        <dbReference type="RefSeq" id="XP_049302940.1"/>
    </source>
</evidence>
<dbReference type="RefSeq" id="XP_049302940.1">
    <property type="nucleotide sequence ID" value="XM_049446983.1"/>
</dbReference>
<dbReference type="PANTHER" id="PTHR47331:SF1">
    <property type="entry name" value="GAG-LIKE PROTEIN"/>
    <property type="match status" value="1"/>
</dbReference>
<dbReference type="InterPro" id="IPR005312">
    <property type="entry name" value="DUF1759"/>
</dbReference>
<name>A0ABM3J130_BACDO</name>
<reference evidence="1" key="1">
    <citation type="submission" date="2025-05" db="UniProtKB">
        <authorList>
            <consortium name="RefSeq"/>
        </authorList>
    </citation>
    <scope>NUCLEOTIDE SEQUENCE [LARGE SCALE GENOMIC DNA]</scope>
</reference>